<dbReference type="SUPFAM" id="SSF52540">
    <property type="entry name" value="P-loop containing nucleoside triphosphate hydrolases"/>
    <property type="match status" value="1"/>
</dbReference>
<comment type="similarity">
    <text evidence="1">Belongs to the protein kinase superfamily. TKL Ser/Thr protein kinase family. ROCO subfamily.</text>
</comment>
<dbReference type="SUPFAM" id="SSF56112">
    <property type="entry name" value="Protein kinase-like (PK-like)"/>
    <property type="match status" value="1"/>
</dbReference>
<dbReference type="PaxDb" id="3218-PP1S107_141V6.1"/>
<feature type="domain" description="Protein kinase" evidence="2">
    <location>
        <begin position="1"/>
        <end position="157"/>
    </location>
</feature>
<protein>
    <recommendedName>
        <fullName evidence="2">Protein kinase domain-containing protein</fullName>
    </recommendedName>
</protein>
<dbReference type="AlphaFoldDB" id="A0A2K1JKK5"/>
<reference evidence="4" key="3">
    <citation type="submission" date="2020-12" db="UniProtKB">
        <authorList>
            <consortium name="EnsemblPlants"/>
        </authorList>
    </citation>
    <scope>IDENTIFICATION</scope>
</reference>
<name>A0A2K1JKK5_PHYPA</name>
<dbReference type="PRINTS" id="PR00364">
    <property type="entry name" value="DISEASERSIST"/>
</dbReference>
<dbReference type="GO" id="GO:0005524">
    <property type="term" value="F:ATP binding"/>
    <property type="evidence" value="ECO:0007669"/>
    <property type="project" value="InterPro"/>
</dbReference>
<dbReference type="GO" id="GO:0004674">
    <property type="term" value="F:protein serine/threonine kinase activity"/>
    <property type="evidence" value="ECO:0000318"/>
    <property type="project" value="GO_Central"/>
</dbReference>
<reference evidence="3 5" key="2">
    <citation type="journal article" date="2018" name="Plant J.">
        <title>The Physcomitrella patens chromosome-scale assembly reveals moss genome structure and evolution.</title>
        <authorList>
            <person name="Lang D."/>
            <person name="Ullrich K.K."/>
            <person name="Murat F."/>
            <person name="Fuchs J."/>
            <person name="Jenkins J."/>
            <person name="Haas F.B."/>
            <person name="Piednoel M."/>
            <person name="Gundlach H."/>
            <person name="Van Bel M."/>
            <person name="Meyberg R."/>
            <person name="Vives C."/>
            <person name="Morata J."/>
            <person name="Symeonidi A."/>
            <person name="Hiss M."/>
            <person name="Muchero W."/>
            <person name="Kamisugi Y."/>
            <person name="Saleh O."/>
            <person name="Blanc G."/>
            <person name="Decker E.L."/>
            <person name="van Gessel N."/>
            <person name="Grimwood J."/>
            <person name="Hayes R.D."/>
            <person name="Graham S.W."/>
            <person name="Gunter L.E."/>
            <person name="McDaniel S.F."/>
            <person name="Hoernstein S.N.W."/>
            <person name="Larsson A."/>
            <person name="Li F.W."/>
            <person name="Perroud P.F."/>
            <person name="Phillips J."/>
            <person name="Ranjan P."/>
            <person name="Rokshar D.S."/>
            <person name="Rothfels C.J."/>
            <person name="Schneider L."/>
            <person name="Shu S."/>
            <person name="Stevenson D.W."/>
            <person name="Thummler F."/>
            <person name="Tillich M."/>
            <person name="Villarreal Aguilar J.C."/>
            <person name="Widiez T."/>
            <person name="Wong G.K."/>
            <person name="Wymore A."/>
            <person name="Zhang Y."/>
            <person name="Zimmer A.D."/>
            <person name="Quatrano R.S."/>
            <person name="Mayer K.F.X."/>
            <person name="Goodstein D."/>
            <person name="Casacuberta J.M."/>
            <person name="Vandepoele K."/>
            <person name="Reski R."/>
            <person name="Cuming A.C."/>
            <person name="Tuskan G.A."/>
            <person name="Maumus F."/>
            <person name="Salse J."/>
            <person name="Schmutz J."/>
            <person name="Rensing S.A."/>
        </authorList>
    </citation>
    <scope>NUCLEOTIDE SEQUENCE [LARGE SCALE GENOMIC DNA]</scope>
    <source>
        <strain evidence="4 5">cv. Gransden 2004</strain>
    </source>
</reference>
<dbReference type="EnsemblPlants" id="Pp3c13_2820V3.1">
    <property type="protein sequence ID" value="Pp3c13_2820V3.1"/>
    <property type="gene ID" value="Pp3c13_2820"/>
</dbReference>
<keyword evidence="5" id="KW-1185">Reference proteome</keyword>
<evidence type="ECO:0000313" key="3">
    <source>
        <dbReference type="EMBL" id="PNR42071.1"/>
    </source>
</evidence>
<dbReference type="GO" id="GO:0007165">
    <property type="term" value="P:signal transduction"/>
    <property type="evidence" value="ECO:0000318"/>
    <property type="project" value="GO_Central"/>
</dbReference>
<dbReference type="InterPro" id="IPR000719">
    <property type="entry name" value="Prot_kinase_dom"/>
</dbReference>
<sequence>MTCTLYIVVSSLTIFWLYCRKKIMNKIVRYAIVKVIDFGISKNEIGSNPKEIENNYIYGSTTYMALEILKNKYETMTMCPFDSDVFSFAIVCCKILSNRDPFDDCKRAEILERIERGERSELPSNCDELAEPIKECWNLNPLHRPKFANICERFVMLKKMIMSGVIVAKTPYYGASKDNGHENIELQQTPYKLVVPKLILLNEVDMVEEVLGRKQCLLHLLNLCVIKVKVLCRVGIGGVGKSTIAKTSLSNVKYMYDASCFVECDESGNDCYKSSCHILEQLKVEAKPKDLKEAQEMLKLILTQKKVIIVFDNVINLSQIKDVVPMDDLFAMSGSTS</sequence>
<dbReference type="EMBL" id="ABEU02000013">
    <property type="protein sequence ID" value="PNR42071.1"/>
    <property type="molecule type" value="Genomic_DNA"/>
</dbReference>
<dbReference type="Pfam" id="PF00931">
    <property type="entry name" value="NB-ARC"/>
    <property type="match status" value="1"/>
</dbReference>
<dbReference type="Gene3D" id="3.40.50.300">
    <property type="entry name" value="P-loop containing nucleotide triphosphate hydrolases"/>
    <property type="match status" value="1"/>
</dbReference>
<dbReference type="GO" id="GO:0043531">
    <property type="term" value="F:ADP binding"/>
    <property type="evidence" value="ECO:0007669"/>
    <property type="project" value="InterPro"/>
</dbReference>
<evidence type="ECO:0000256" key="1">
    <source>
        <dbReference type="ARBA" id="ARBA00008171"/>
    </source>
</evidence>
<dbReference type="STRING" id="3218.A0A2K1JKK5"/>
<proteinExistence type="inferred from homology"/>
<dbReference type="InterPro" id="IPR051681">
    <property type="entry name" value="Ser/Thr_Kinases-Pseudokinases"/>
</dbReference>
<dbReference type="Pfam" id="PF07714">
    <property type="entry name" value="PK_Tyr_Ser-Thr"/>
    <property type="match status" value="1"/>
</dbReference>
<dbReference type="PANTHER" id="PTHR44329:SF260">
    <property type="entry name" value="PROTEIN KINASE DOMAIN-CONTAINING PROTEIN"/>
    <property type="match status" value="1"/>
</dbReference>
<gene>
    <name evidence="3" type="ORF">PHYPA_016900</name>
</gene>
<dbReference type="Gene3D" id="1.10.510.10">
    <property type="entry name" value="Transferase(Phosphotransferase) domain 1"/>
    <property type="match status" value="1"/>
</dbReference>
<dbReference type="InterPro" id="IPR001245">
    <property type="entry name" value="Ser-Thr/Tyr_kinase_cat_dom"/>
</dbReference>
<evidence type="ECO:0000313" key="4">
    <source>
        <dbReference type="EnsemblPlants" id="Pp3c13_2820V3.1"/>
    </source>
</evidence>
<dbReference type="InterPro" id="IPR002182">
    <property type="entry name" value="NB-ARC"/>
</dbReference>
<dbReference type="Gramene" id="Pp3c13_2820V3.2">
    <property type="protein sequence ID" value="Pp3c13_2820V3.2"/>
    <property type="gene ID" value="Pp3c13_2820"/>
</dbReference>
<dbReference type="PROSITE" id="PS50011">
    <property type="entry name" value="PROTEIN_KINASE_DOM"/>
    <property type="match status" value="1"/>
</dbReference>
<reference evidence="3 5" key="1">
    <citation type="journal article" date="2008" name="Science">
        <title>The Physcomitrella genome reveals evolutionary insights into the conquest of land by plants.</title>
        <authorList>
            <person name="Rensing S."/>
            <person name="Lang D."/>
            <person name="Zimmer A."/>
            <person name="Terry A."/>
            <person name="Salamov A."/>
            <person name="Shapiro H."/>
            <person name="Nishiyama T."/>
            <person name="Perroud P.-F."/>
            <person name="Lindquist E."/>
            <person name="Kamisugi Y."/>
            <person name="Tanahashi T."/>
            <person name="Sakakibara K."/>
            <person name="Fujita T."/>
            <person name="Oishi K."/>
            <person name="Shin-I T."/>
            <person name="Kuroki Y."/>
            <person name="Toyoda A."/>
            <person name="Suzuki Y."/>
            <person name="Hashimoto A."/>
            <person name="Yamaguchi K."/>
            <person name="Sugano A."/>
            <person name="Kohara Y."/>
            <person name="Fujiyama A."/>
            <person name="Anterola A."/>
            <person name="Aoki S."/>
            <person name="Ashton N."/>
            <person name="Barbazuk W.B."/>
            <person name="Barker E."/>
            <person name="Bennetzen J."/>
            <person name="Bezanilla M."/>
            <person name="Blankenship R."/>
            <person name="Cho S.H."/>
            <person name="Dutcher S."/>
            <person name="Estelle M."/>
            <person name="Fawcett J.A."/>
            <person name="Gundlach H."/>
            <person name="Hanada K."/>
            <person name="Heyl A."/>
            <person name="Hicks K.A."/>
            <person name="Hugh J."/>
            <person name="Lohr M."/>
            <person name="Mayer K."/>
            <person name="Melkozernov A."/>
            <person name="Murata T."/>
            <person name="Nelson D."/>
            <person name="Pils B."/>
            <person name="Prigge M."/>
            <person name="Reiss B."/>
            <person name="Renner T."/>
            <person name="Rombauts S."/>
            <person name="Rushton P."/>
            <person name="Sanderfoot A."/>
            <person name="Schween G."/>
            <person name="Shiu S.-H."/>
            <person name="Stueber K."/>
            <person name="Theodoulou F.L."/>
            <person name="Tu H."/>
            <person name="Van de Peer Y."/>
            <person name="Verrier P.J."/>
            <person name="Waters E."/>
            <person name="Wood A."/>
            <person name="Yang L."/>
            <person name="Cove D."/>
            <person name="Cuming A."/>
            <person name="Hasebe M."/>
            <person name="Lucas S."/>
            <person name="Mishler D.B."/>
            <person name="Reski R."/>
            <person name="Grigoriev I."/>
            <person name="Quatrano R.S."/>
            <person name="Boore J.L."/>
        </authorList>
    </citation>
    <scope>NUCLEOTIDE SEQUENCE [LARGE SCALE GENOMIC DNA]</scope>
    <source>
        <strain evidence="4 5">cv. Gransden 2004</strain>
    </source>
</reference>
<dbReference type="EnsemblPlants" id="Pp3c13_2820V3.2">
    <property type="protein sequence ID" value="Pp3c13_2820V3.2"/>
    <property type="gene ID" value="Pp3c13_2820"/>
</dbReference>
<organism evidence="3">
    <name type="scientific">Physcomitrium patens</name>
    <name type="common">Spreading-leaved earth moss</name>
    <name type="synonym">Physcomitrella patens</name>
    <dbReference type="NCBI Taxonomy" id="3218"/>
    <lineage>
        <taxon>Eukaryota</taxon>
        <taxon>Viridiplantae</taxon>
        <taxon>Streptophyta</taxon>
        <taxon>Embryophyta</taxon>
        <taxon>Bryophyta</taxon>
        <taxon>Bryophytina</taxon>
        <taxon>Bryopsida</taxon>
        <taxon>Funariidae</taxon>
        <taxon>Funariales</taxon>
        <taxon>Funariaceae</taxon>
        <taxon>Physcomitrium</taxon>
    </lineage>
</organism>
<dbReference type="PANTHER" id="PTHR44329">
    <property type="entry name" value="SERINE/THREONINE-PROTEIN KINASE TNNI3K-RELATED"/>
    <property type="match status" value="1"/>
</dbReference>
<dbReference type="InParanoid" id="A0A2K1JKK5"/>
<dbReference type="InterPro" id="IPR027417">
    <property type="entry name" value="P-loop_NTPase"/>
</dbReference>
<dbReference type="InterPro" id="IPR011009">
    <property type="entry name" value="Kinase-like_dom_sf"/>
</dbReference>
<dbReference type="Gramene" id="Pp3c13_2820V3.1">
    <property type="protein sequence ID" value="Pp3c13_2820V3.1"/>
    <property type="gene ID" value="Pp3c13_2820"/>
</dbReference>
<evidence type="ECO:0000259" key="2">
    <source>
        <dbReference type="PROSITE" id="PS50011"/>
    </source>
</evidence>
<accession>A0A2K1JKK5</accession>
<dbReference type="Proteomes" id="UP000006727">
    <property type="component" value="Chromosome 13"/>
</dbReference>
<evidence type="ECO:0000313" key="5">
    <source>
        <dbReference type="Proteomes" id="UP000006727"/>
    </source>
</evidence>